<keyword evidence="3" id="KW-0067">ATP-binding</keyword>
<dbReference type="PANTHER" id="PTHR35372:SF2">
    <property type="entry name" value="SF3 HELICASE DOMAIN-CONTAINING PROTEIN"/>
    <property type="match status" value="1"/>
</dbReference>
<evidence type="ECO:0000256" key="1">
    <source>
        <dbReference type="ARBA" id="ARBA00022741"/>
    </source>
</evidence>
<dbReference type="Gene3D" id="3.40.50.300">
    <property type="entry name" value="P-loop containing nucleotide triphosphate hydrolases"/>
    <property type="match status" value="1"/>
</dbReference>
<dbReference type="InterPro" id="IPR051620">
    <property type="entry name" value="ORF904-like_C"/>
</dbReference>
<evidence type="ECO:0000259" key="5">
    <source>
        <dbReference type="PROSITE" id="PS51206"/>
    </source>
</evidence>
<dbReference type="SUPFAM" id="SSF52540">
    <property type="entry name" value="P-loop containing nucleoside triphosphate hydrolases"/>
    <property type="match status" value="1"/>
</dbReference>
<protein>
    <recommendedName>
        <fullName evidence="5">SF3 helicase domain-containing protein</fullName>
    </recommendedName>
</protein>
<dbReference type="InterPro" id="IPR014015">
    <property type="entry name" value="Helicase_SF3_DNA-vir"/>
</dbReference>
<dbReference type="NCBIfam" id="TIGR01613">
    <property type="entry name" value="primase_Cterm"/>
    <property type="match status" value="1"/>
</dbReference>
<dbReference type="HOGENOM" id="CLU_018483_2_1_5"/>
<keyword evidence="7" id="KW-1185">Reference proteome</keyword>
<sequence length="602" mass="67493">MREAFDKPERVEPMDGGQPPRTPDDAGAPPPPEDPVDPVYLASQQSENDYGNGQRFIIHFGDDLMFVPRVGWFTWTGAVWQADPDELEVRRRAQQIGPLILEELDYLRLPQVQMDLIAEEDVLVLRRVEIEAIPAKDRSSDQATELTELRLKLDRISEAKKKLSERRAARRRKAVQAGNSGPIDHMVAESQTSLAVPLEQLDAAPFDVNCLSGVVQSRVTEEPTDDGRKIRYAQVDLVPHAREQRLTKIMPVEYDPDATAPGFEKFLTRVLPDPDIRAFLQRWFGVAMTAEPLQNMVFLFGSGANGKSVLVDIISRVLGDYGATARIESLTGTNRRGGGDATPDLIPLIGSRHVRTSEPDEGMRLQEGLIKEWTGGEPILVRALHSDFIVVLPKFKLTMSGNHKPDIRGTDDGIWRRFLMVPFTEQIPVAERDPHLVDKLWEERDGIFQWLIVGLNQFQEIGLSPPDAVVAATAEFRAEQDPVGDFLATCTVVTGRPEDTVTSSRLVEAFTFWLMKNGQGAWKPTTVSRRLSDKAERWRHPNGGQSFTKRKASTVFYDGIRLTEVFARDLDNAPRDHRGGFLRGEVATPDPDPSDVREGWED</sequence>
<feature type="domain" description="SF3 helicase" evidence="5">
    <location>
        <begin position="275"/>
        <end position="436"/>
    </location>
</feature>
<dbReference type="GO" id="GO:0005524">
    <property type="term" value="F:ATP binding"/>
    <property type="evidence" value="ECO:0007669"/>
    <property type="project" value="UniProtKB-KW"/>
</dbReference>
<reference evidence="6 7" key="1">
    <citation type="journal article" date="2010" name="J. Bacteriol.">
        <title>Genome sequences of Pelagibaca bermudensis HTCC2601T and Maritimibacter alkaliphilus HTCC2654T, the type strains of two marine Roseobacter genera.</title>
        <authorList>
            <person name="Thrash J.C."/>
            <person name="Cho J.C."/>
            <person name="Ferriera S."/>
            <person name="Johnson J."/>
            <person name="Vergin K.L."/>
            <person name="Giovannoni S.J."/>
        </authorList>
    </citation>
    <scope>NUCLEOTIDE SEQUENCE [LARGE SCALE GENOMIC DNA]</scope>
    <source>
        <strain evidence="6 7">HTCC2654</strain>
    </source>
</reference>
<dbReference type="InterPro" id="IPR006500">
    <property type="entry name" value="Helicase_put_C_phage/plasmid"/>
</dbReference>
<dbReference type="GO" id="GO:0016787">
    <property type="term" value="F:hydrolase activity"/>
    <property type="evidence" value="ECO:0007669"/>
    <property type="project" value="UniProtKB-KW"/>
</dbReference>
<dbReference type="Pfam" id="PF08706">
    <property type="entry name" value="D5_N"/>
    <property type="match status" value="1"/>
</dbReference>
<accession>A3VBF9</accession>
<evidence type="ECO:0000256" key="4">
    <source>
        <dbReference type="SAM" id="MobiDB-lite"/>
    </source>
</evidence>
<dbReference type="InterPro" id="IPR027417">
    <property type="entry name" value="P-loop_NTPase"/>
</dbReference>
<feature type="region of interest" description="Disordered" evidence="4">
    <location>
        <begin position="575"/>
        <end position="602"/>
    </location>
</feature>
<dbReference type="eggNOG" id="COG3378">
    <property type="taxonomic scope" value="Bacteria"/>
</dbReference>
<keyword evidence="1" id="KW-0547">Nucleotide-binding</keyword>
<proteinExistence type="predicted"/>
<keyword evidence="2" id="KW-0378">Hydrolase</keyword>
<gene>
    <name evidence="6" type="ORF">RB2654_16521</name>
</gene>
<feature type="region of interest" description="Disordered" evidence="4">
    <location>
        <begin position="1"/>
        <end position="37"/>
    </location>
</feature>
<feature type="compositionally biased region" description="Basic and acidic residues" evidence="4">
    <location>
        <begin position="1"/>
        <end position="13"/>
    </location>
</feature>
<dbReference type="Proteomes" id="UP000002931">
    <property type="component" value="Unassembled WGS sequence"/>
</dbReference>
<evidence type="ECO:0000313" key="7">
    <source>
        <dbReference type="Proteomes" id="UP000002931"/>
    </source>
</evidence>
<dbReference type="InterPro" id="IPR014818">
    <property type="entry name" value="Phage/plasmid_primase_P4_C"/>
</dbReference>
<evidence type="ECO:0000256" key="2">
    <source>
        <dbReference type="ARBA" id="ARBA00022801"/>
    </source>
</evidence>
<dbReference type="EMBL" id="AAMT01000002">
    <property type="protein sequence ID" value="EAQ14292.1"/>
    <property type="molecule type" value="Genomic_DNA"/>
</dbReference>
<dbReference type="PROSITE" id="PS51206">
    <property type="entry name" value="SF3_HELICASE_1"/>
    <property type="match status" value="1"/>
</dbReference>
<dbReference type="PANTHER" id="PTHR35372">
    <property type="entry name" value="ATP BINDING PROTEIN-RELATED"/>
    <property type="match status" value="1"/>
</dbReference>
<evidence type="ECO:0000256" key="3">
    <source>
        <dbReference type="ARBA" id="ARBA00022840"/>
    </source>
</evidence>
<dbReference type="AlphaFoldDB" id="A3VBF9"/>
<comment type="caution">
    <text evidence="6">The sequence shown here is derived from an EMBL/GenBank/DDBJ whole genome shotgun (WGS) entry which is preliminary data.</text>
</comment>
<dbReference type="SMART" id="SM00885">
    <property type="entry name" value="D5_N"/>
    <property type="match status" value="1"/>
</dbReference>
<name>A3VBF9_9RHOB</name>
<dbReference type="STRING" id="314271.RB2654_16521"/>
<organism evidence="6 7">
    <name type="scientific">Maritimibacter alkaliphilus HTCC2654</name>
    <dbReference type="NCBI Taxonomy" id="314271"/>
    <lineage>
        <taxon>Bacteria</taxon>
        <taxon>Pseudomonadati</taxon>
        <taxon>Pseudomonadota</taxon>
        <taxon>Alphaproteobacteria</taxon>
        <taxon>Rhodobacterales</taxon>
        <taxon>Roseobacteraceae</taxon>
        <taxon>Maritimibacter</taxon>
    </lineage>
</organism>
<evidence type="ECO:0000313" key="6">
    <source>
        <dbReference type="EMBL" id="EAQ14292.1"/>
    </source>
</evidence>